<reference evidence="1 2" key="1">
    <citation type="submission" date="2020-04" db="EMBL/GenBank/DDBJ databases">
        <authorList>
            <person name="Hitch T.C.A."/>
            <person name="Wylensek D."/>
            <person name="Clavel T."/>
        </authorList>
    </citation>
    <scope>NUCLEOTIDE SEQUENCE [LARGE SCALE GENOMIC DNA]</scope>
    <source>
        <strain evidence="1 2">WCA-386-APC-4I</strain>
    </source>
</reference>
<evidence type="ECO:0000313" key="2">
    <source>
        <dbReference type="Proteomes" id="UP000587270"/>
    </source>
</evidence>
<dbReference type="EMBL" id="JABAFN010000001">
    <property type="protein sequence ID" value="NME21282.1"/>
    <property type="molecule type" value="Genomic_DNA"/>
</dbReference>
<sequence length="42" mass="5059">MLNLEFIKGMFEWGFPIDDYVKFNQITPEQYQEITGKPYQQA</sequence>
<dbReference type="RefSeq" id="WP_170090573.1">
    <property type="nucleotide sequence ID" value="NZ_JABAFN010000001.1"/>
</dbReference>
<name>A0AAW9ZDG1_LIMRT</name>
<dbReference type="Pfam" id="PF09693">
    <property type="entry name" value="Phage_XkdX"/>
    <property type="match status" value="1"/>
</dbReference>
<dbReference type="Proteomes" id="UP000587270">
    <property type="component" value="Unassembled WGS sequence"/>
</dbReference>
<proteinExistence type="predicted"/>
<organism evidence="1 2">
    <name type="scientific">Limosilactobacillus reuteri</name>
    <name type="common">Lactobacillus reuteri</name>
    <dbReference type="NCBI Taxonomy" id="1598"/>
    <lineage>
        <taxon>Bacteria</taxon>
        <taxon>Bacillati</taxon>
        <taxon>Bacillota</taxon>
        <taxon>Bacilli</taxon>
        <taxon>Lactobacillales</taxon>
        <taxon>Lactobacillaceae</taxon>
        <taxon>Limosilactobacillus</taxon>
    </lineage>
</organism>
<dbReference type="InterPro" id="IPR010022">
    <property type="entry name" value="XkdX"/>
</dbReference>
<dbReference type="AlphaFoldDB" id="A0AAW9ZDG1"/>
<evidence type="ECO:0000313" key="1">
    <source>
        <dbReference type="EMBL" id="NME21282.1"/>
    </source>
</evidence>
<protein>
    <submittedName>
        <fullName evidence="1">XkdX family protein</fullName>
    </submittedName>
</protein>
<accession>A0AAW9ZDG1</accession>
<gene>
    <name evidence="1" type="ORF">HF865_00860</name>
</gene>
<comment type="caution">
    <text evidence="1">The sequence shown here is derived from an EMBL/GenBank/DDBJ whole genome shotgun (WGS) entry which is preliminary data.</text>
</comment>